<comment type="caution">
    <text evidence="6">Lacks conserved residue(s) required for the propagation of feature annotation.</text>
</comment>
<keyword evidence="2" id="KW-0732">Signal</keyword>
<dbReference type="PRINTS" id="PR00010">
    <property type="entry name" value="EGFBLOOD"/>
</dbReference>
<dbReference type="FunFam" id="2.10.25.10:FF:000100">
    <property type="entry name" value="neurogenic locus notch homolog protein 3"/>
    <property type="match status" value="1"/>
</dbReference>
<dbReference type="GO" id="GO:0005509">
    <property type="term" value="F:calcium ion binding"/>
    <property type="evidence" value="ECO:0007669"/>
    <property type="project" value="InterPro"/>
</dbReference>
<dbReference type="InterPro" id="IPR001881">
    <property type="entry name" value="EGF-like_Ca-bd_dom"/>
</dbReference>
<evidence type="ECO:0000256" key="1">
    <source>
        <dbReference type="ARBA" id="ARBA00022536"/>
    </source>
</evidence>
<feature type="disulfide bond" evidence="6">
    <location>
        <begin position="85"/>
        <end position="94"/>
    </location>
</feature>
<dbReference type="InterPro" id="IPR000742">
    <property type="entry name" value="EGF"/>
</dbReference>
<dbReference type="EMBL" id="CACRXK020015972">
    <property type="protein sequence ID" value="CAB4029141.1"/>
    <property type="molecule type" value="Genomic_DNA"/>
</dbReference>
<evidence type="ECO:0000256" key="3">
    <source>
        <dbReference type="ARBA" id="ARBA00022737"/>
    </source>
</evidence>
<dbReference type="Proteomes" id="UP001152795">
    <property type="component" value="Unassembled WGS sequence"/>
</dbReference>
<dbReference type="PROSITE" id="PS01186">
    <property type="entry name" value="EGF_2"/>
    <property type="match status" value="3"/>
</dbReference>
<dbReference type="FunFam" id="2.10.25.10:FF:000525">
    <property type="entry name" value="Fat-like cadherin-related tumor suppressor homolog"/>
    <property type="match status" value="2"/>
</dbReference>
<keyword evidence="4 6" id="KW-1015">Disulfide bond</keyword>
<dbReference type="InterPro" id="IPR000152">
    <property type="entry name" value="EGF-type_Asp/Asn_hydroxyl_site"/>
</dbReference>
<evidence type="ECO:0000256" key="4">
    <source>
        <dbReference type="ARBA" id="ARBA00023157"/>
    </source>
</evidence>
<dbReference type="AlphaFoldDB" id="A0A6S7JFA9"/>
<dbReference type="PANTHER" id="PTHR12916">
    <property type="entry name" value="CYTOCHROME C OXIDASE POLYPEPTIDE VIC-2"/>
    <property type="match status" value="1"/>
</dbReference>
<dbReference type="OrthoDB" id="5987557at2759"/>
<feature type="compositionally biased region" description="Basic and acidic residues" evidence="7">
    <location>
        <begin position="48"/>
        <end position="60"/>
    </location>
</feature>
<feature type="region of interest" description="Disordered" evidence="7">
    <location>
        <begin position="29"/>
        <end position="60"/>
    </location>
</feature>
<sequence length="169" mass="17662">MIFKKTFSLQVNVDTYSQDEVQGVVLEDDKGLAQNDKREPQDECNVEDAERQLSRPEKEPVPCASAPCMNGGTCSNSGTSFSCSCPVGYTGDACETQVPCASAPCMNGGTCSNNGTSFSCSCPVGYTGDRCETQVPCASAPCMNGGTCSNNGTSFSCSCPVGYTGQRCD</sequence>
<name>A0A6S7JFA9_PARCT</name>
<dbReference type="SMART" id="SM00181">
    <property type="entry name" value="EGF"/>
    <property type="match status" value="3"/>
</dbReference>
<feature type="compositionally biased region" description="Basic and acidic residues" evidence="7">
    <location>
        <begin position="29"/>
        <end position="41"/>
    </location>
</feature>
<evidence type="ECO:0000313" key="8">
    <source>
        <dbReference type="EMBL" id="CAB4029141.1"/>
    </source>
</evidence>
<evidence type="ECO:0000256" key="6">
    <source>
        <dbReference type="PROSITE-ProRule" id="PRU00076"/>
    </source>
</evidence>
<feature type="non-terminal residue" evidence="8">
    <location>
        <position position="169"/>
    </location>
</feature>
<evidence type="ECO:0000256" key="5">
    <source>
        <dbReference type="ARBA" id="ARBA00023180"/>
    </source>
</evidence>
<dbReference type="PROSITE" id="PS00022">
    <property type="entry name" value="EGF_1"/>
    <property type="match status" value="3"/>
</dbReference>
<accession>A0A6S7JFA9</accession>
<gene>
    <name evidence="8" type="ORF">PACLA_8A045039</name>
</gene>
<dbReference type="InterPro" id="IPR009030">
    <property type="entry name" value="Growth_fac_rcpt_cys_sf"/>
</dbReference>
<dbReference type="PANTHER" id="PTHR12916:SF9">
    <property type="entry name" value="NEUROGENIC LOCUS NOTCH HOMOLOG PROTEIN 1-RELATED"/>
    <property type="match status" value="1"/>
</dbReference>
<reference evidence="8" key="1">
    <citation type="submission" date="2020-04" db="EMBL/GenBank/DDBJ databases">
        <authorList>
            <person name="Alioto T."/>
            <person name="Alioto T."/>
            <person name="Gomez Garrido J."/>
        </authorList>
    </citation>
    <scope>NUCLEOTIDE SEQUENCE</scope>
    <source>
        <strain evidence="8">A484AB</strain>
    </source>
</reference>
<keyword evidence="3" id="KW-0677">Repeat</keyword>
<dbReference type="Gene3D" id="2.10.25.10">
    <property type="entry name" value="Laminin"/>
    <property type="match status" value="3"/>
</dbReference>
<dbReference type="SMART" id="SM00179">
    <property type="entry name" value="EGF_CA"/>
    <property type="match status" value="3"/>
</dbReference>
<feature type="disulfide bond" evidence="6">
    <location>
        <begin position="159"/>
        <end position="168"/>
    </location>
</feature>
<dbReference type="CDD" id="cd00054">
    <property type="entry name" value="EGF_CA"/>
    <property type="match status" value="3"/>
</dbReference>
<evidence type="ECO:0000256" key="7">
    <source>
        <dbReference type="SAM" id="MobiDB-lite"/>
    </source>
</evidence>
<feature type="disulfide bond" evidence="6">
    <location>
        <begin position="122"/>
        <end position="131"/>
    </location>
</feature>
<dbReference type="PROSITE" id="PS00010">
    <property type="entry name" value="ASX_HYDROXYL"/>
    <property type="match status" value="3"/>
</dbReference>
<dbReference type="Pfam" id="PF00008">
    <property type="entry name" value="EGF"/>
    <property type="match status" value="3"/>
</dbReference>
<keyword evidence="9" id="KW-1185">Reference proteome</keyword>
<comment type="caution">
    <text evidence="8">The sequence shown here is derived from an EMBL/GenBank/DDBJ whole genome shotgun (WGS) entry which is preliminary data.</text>
</comment>
<keyword evidence="5" id="KW-0325">Glycoprotein</keyword>
<dbReference type="GO" id="GO:0005112">
    <property type="term" value="F:Notch binding"/>
    <property type="evidence" value="ECO:0007669"/>
    <property type="project" value="TreeGrafter"/>
</dbReference>
<dbReference type="GO" id="GO:0007219">
    <property type="term" value="P:Notch signaling pathway"/>
    <property type="evidence" value="ECO:0007669"/>
    <property type="project" value="TreeGrafter"/>
</dbReference>
<evidence type="ECO:0000256" key="2">
    <source>
        <dbReference type="ARBA" id="ARBA00022729"/>
    </source>
</evidence>
<dbReference type="SUPFAM" id="SSF57184">
    <property type="entry name" value="Growth factor receptor domain"/>
    <property type="match status" value="1"/>
</dbReference>
<organism evidence="8 9">
    <name type="scientific">Paramuricea clavata</name>
    <name type="common">Red gorgonian</name>
    <name type="synonym">Violescent sea-whip</name>
    <dbReference type="NCBI Taxonomy" id="317549"/>
    <lineage>
        <taxon>Eukaryota</taxon>
        <taxon>Metazoa</taxon>
        <taxon>Cnidaria</taxon>
        <taxon>Anthozoa</taxon>
        <taxon>Octocorallia</taxon>
        <taxon>Malacalcyonacea</taxon>
        <taxon>Plexauridae</taxon>
        <taxon>Paramuricea</taxon>
    </lineage>
</organism>
<protein>
    <submittedName>
        <fullName evidence="8">Neurogenic locus notch homolog 1-like, partial</fullName>
    </submittedName>
</protein>
<evidence type="ECO:0000313" key="9">
    <source>
        <dbReference type="Proteomes" id="UP001152795"/>
    </source>
</evidence>
<dbReference type="PROSITE" id="PS50026">
    <property type="entry name" value="EGF_3"/>
    <property type="match status" value="3"/>
</dbReference>
<keyword evidence="1 6" id="KW-0245">EGF-like domain</keyword>
<proteinExistence type="predicted"/>